<evidence type="ECO:0000313" key="13">
    <source>
        <dbReference type="Proteomes" id="UP001044222"/>
    </source>
</evidence>
<proteinExistence type="predicted"/>
<evidence type="ECO:0000256" key="6">
    <source>
        <dbReference type="ARBA" id="ARBA00034547"/>
    </source>
</evidence>
<evidence type="ECO:0000256" key="1">
    <source>
        <dbReference type="ARBA" id="ARBA00004496"/>
    </source>
</evidence>
<feature type="domain" description="CHORD" evidence="11">
    <location>
        <begin position="385"/>
        <end position="444"/>
    </location>
</feature>
<keyword evidence="4" id="KW-0677">Repeat</keyword>
<dbReference type="InterPro" id="IPR007051">
    <property type="entry name" value="CHORD_dom"/>
</dbReference>
<dbReference type="Gene3D" id="2.60.40.790">
    <property type="match status" value="1"/>
</dbReference>
<dbReference type="InterPro" id="IPR039790">
    <property type="entry name" value="CHRD1"/>
</dbReference>
<dbReference type="AlphaFoldDB" id="A0A9D3RRK2"/>
<keyword evidence="2" id="KW-0963">Cytoplasm</keyword>
<dbReference type="Pfam" id="PF14484">
    <property type="entry name" value="FISNA"/>
    <property type="match status" value="1"/>
</dbReference>
<dbReference type="InterPro" id="IPR007052">
    <property type="entry name" value="CS_dom"/>
</dbReference>
<evidence type="ECO:0000313" key="12">
    <source>
        <dbReference type="EMBL" id="KAG5837102.1"/>
    </source>
</evidence>
<dbReference type="InterPro" id="IPR004020">
    <property type="entry name" value="DAPIN"/>
</dbReference>
<dbReference type="SUPFAM" id="SSF49764">
    <property type="entry name" value="HSP20-like chaperones"/>
    <property type="match status" value="1"/>
</dbReference>
<organism evidence="12 13">
    <name type="scientific">Anguilla anguilla</name>
    <name type="common">European freshwater eel</name>
    <name type="synonym">Muraena anguilla</name>
    <dbReference type="NCBI Taxonomy" id="7936"/>
    <lineage>
        <taxon>Eukaryota</taxon>
        <taxon>Metazoa</taxon>
        <taxon>Chordata</taxon>
        <taxon>Craniata</taxon>
        <taxon>Vertebrata</taxon>
        <taxon>Euteleostomi</taxon>
        <taxon>Actinopterygii</taxon>
        <taxon>Neopterygii</taxon>
        <taxon>Teleostei</taxon>
        <taxon>Anguilliformes</taxon>
        <taxon>Anguillidae</taxon>
        <taxon>Anguilla</taxon>
    </lineage>
</organism>
<dbReference type="PROSITE" id="PS50824">
    <property type="entry name" value="DAPIN"/>
    <property type="match status" value="1"/>
</dbReference>
<feature type="domain" description="Pyrin" evidence="9">
    <location>
        <begin position="122"/>
        <end position="209"/>
    </location>
</feature>
<evidence type="ECO:0000256" key="8">
    <source>
        <dbReference type="SAM" id="MobiDB-lite"/>
    </source>
</evidence>
<dbReference type="PROSITE" id="PS51401">
    <property type="entry name" value="CHORD"/>
    <property type="match status" value="2"/>
</dbReference>
<dbReference type="PROSITE" id="PS51203">
    <property type="entry name" value="CS"/>
    <property type="match status" value="1"/>
</dbReference>
<keyword evidence="5" id="KW-0862">Zinc</keyword>
<keyword evidence="3" id="KW-0479">Metal-binding</keyword>
<evidence type="ECO:0000256" key="7">
    <source>
        <dbReference type="ARBA" id="ARBA00034558"/>
    </source>
</evidence>
<accession>A0A9D3RRK2</accession>
<dbReference type="PANTHER" id="PTHR46983:SF4">
    <property type="entry name" value="CYSTEINE AND HISTIDINE-RICH DOMAIN-CONTAINING PROTEIN 1"/>
    <property type="match status" value="1"/>
</dbReference>
<name>A0A9D3RRK2_ANGAN</name>
<dbReference type="Pfam" id="PF04969">
    <property type="entry name" value="CS"/>
    <property type="match status" value="1"/>
</dbReference>
<dbReference type="Proteomes" id="UP001044222">
    <property type="component" value="Chromosome 13"/>
</dbReference>
<feature type="domain" description="CS" evidence="10">
    <location>
        <begin position="455"/>
        <end position="544"/>
    </location>
</feature>
<evidence type="ECO:0000256" key="5">
    <source>
        <dbReference type="ARBA" id="ARBA00022833"/>
    </source>
</evidence>
<feature type="region of interest" description="Disordered" evidence="8">
    <location>
        <begin position="1"/>
        <end position="51"/>
    </location>
</feature>
<dbReference type="InterPro" id="IPR011029">
    <property type="entry name" value="DEATH-like_dom_sf"/>
</dbReference>
<dbReference type="GO" id="GO:0046872">
    <property type="term" value="F:metal ion binding"/>
    <property type="evidence" value="ECO:0007669"/>
    <property type="project" value="UniProtKB-KW"/>
</dbReference>
<dbReference type="InterPro" id="IPR008978">
    <property type="entry name" value="HSP20-like_chaperone"/>
</dbReference>
<comment type="subcellular location">
    <subcellularLocation>
        <location evidence="1">Cytoplasm</location>
    </subcellularLocation>
</comment>
<dbReference type="InterPro" id="IPR029495">
    <property type="entry name" value="NACHT-assoc"/>
</dbReference>
<evidence type="ECO:0000256" key="2">
    <source>
        <dbReference type="ARBA" id="ARBA00022490"/>
    </source>
</evidence>
<comment type="caution">
    <text evidence="12">The sequence shown here is derived from an EMBL/GenBank/DDBJ whole genome shotgun (WGS) entry which is preliminary data.</text>
</comment>
<evidence type="ECO:0000259" key="10">
    <source>
        <dbReference type="PROSITE" id="PS51203"/>
    </source>
</evidence>
<dbReference type="CDD" id="cd06488">
    <property type="entry name" value="p23_melusin_like"/>
    <property type="match status" value="1"/>
</dbReference>
<feature type="domain" description="CHORD" evidence="11">
    <location>
        <begin position="264"/>
        <end position="323"/>
    </location>
</feature>
<dbReference type="FunFam" id="4.10.1130.20:FF:000002">
    <property type="entry name" value="cysteine and histidine-rich domain-containing protein 1"/>
    <property type="match status" value="1"/>
</dbReference>
<sequence>MSVPEIPEVPEDLGADMGPEMESFQAESPPSPAPSYLSMESDEDQPVKADEEHVFTPVRVDLERAESQDTRQNEIERCSVPPREGAFFSEHGPDAACEPISATDLLELESMVLETEENLSPMELPFIFKLIQRTLQQLTEQELSLFKKYLSHNHSRYFENRMEDFDVLDVVDKMLERCGKVIAVKVALHVLKCMKRNDLADFLEAKSRRVMLQHDLKEHLKMKYETIFEGIPRHGQHCYLGNIYTDVLMTEGGHASPSTFAKFPEAPGCGQRFDPDKNPDDSCTYHPGVPVFHDALKGWSCCKRRTTDFSDFLSIAGCTKGPHNKEKPPQPVKPDVKTSGEKKELEDLKPKFNEYQSLEKLKLSEVSEPEKKEEEGDEVKIGTSCKNGGCSKTFNGPGSNEEACMYHPGVPIFHEGMKYWSCCKRKTSDFNTFLSQEGCTKGKHLWKKEDTGKKIVPCRFDWHQTGSQVMISVYARNSIPELSFVEGNSTKLNIHIIFEGEKEFQHNINLWGVIDVNKSVMNMMATKIEIAMKKAEPMTWARLDLPPVKIQPAEKKENADEDPDD</sequence>
<evidence type="ECO:0000259" key="9">
    <source>
        <dbReference type="PROSITE" id="PS50824"/>
    </source>
</evidence>
<dbReference type="EMBL" id="JAFIRN010000013">
    <property type="protein sequence ID" value="KAG5837102.1"/>
    <property type="molecule type" value="Genomic_DNA"/>
</dbReference>
<dbReference type="Pfam" id="PF02758">
    <property type="entry name" value="PYRIN"/>
    <property type="match status" value="1"/>
</dbReference>
<evidence type="ECO:0000259" key="11">
    <source>
        <dbReference type="PROSITE" id="PS51401"/>
    </source>
</evidence>
<reference evidence="12" key="1">
    <citation type="submission" date="2021-01" db="EMBL/GenBank/DDBJ databases">
        <title>A chromosome-scale assembly of European eel, Anguilla anguilla.</title>
        <authorList>
            <person name="Henkel C."/>
            <person name="Jong-Raadsen S.A."/>
            <person name="Dufour S."/>
            <person name="Weltzien F.-A."/>
            <person name="Palstra A.P."/>
            <person name="Pelster B."/>
            <person name="Spaink H.P."/>
            <person name="Van Den Thillart G.E."/>
            <person name="Jansen H."/>
            <person name="Zahm M."/>
            <person name="Klopp C."/>
            <person name="Cedric C."/>
            <person name="Louis A."/>
            <person name="Berthelot C."/>
            <person name="Parey E."/>
            <person name="Roest Crollius H."/>
            <person name="Montfort J."/>
            <person name="Robinson-Rechavi M."/>
            <person name="Bucao C."/>
            <person name="Bouchez O."/>
            <person name="Gislard M."/>
            <person name="Lluch J."/>
            <person name="Milhes M."/>
            <person name="Lampietro C."/>
            <person name="Lopez Roques C."/>
            <person name="Donnadieu C."/>
            <person name="Braasch I."/>
            <person name="Desvignes T."/>
            <person name="Postlethwait J."/>
            <person name="Bobe J."/>
            <person name="Guiguen Y."/>
            <person name="Dirks R."/>
        </authorList>
    </citation>
    <scope>NUCLEOTIDE SEQUENCE</scope>
    <source>
        <strain evidence="12">Tag_6206</strain>
        <tissue evidence="12">Liver</tissue>
    </source>
</reference>
<dbReference type="PANTHER" id="PTHR46983">
    <property type="entry name" value="CYSTEINE AND HISTIDINE-RICH DOMAIN-CONTAINING PROTEIN 1"/>
    <property type="match status" value="1"/>
</dbReference>
<evidence type="ECO:0000256" key="3">
    <source>
        <dbReference type="ARBA" id="ARBA00022723"/>
    </source>
</evidence>
<dbReference type="SUPFAM" id="SSF47986">
    <property type="entry name" value="DEATH domain"/>
    <property type="match status" value="1"/>
</dbReference>
<feature type="region of interest" description="Disordered" evidence="8">
    <location>
        <begin position="320"/>
        <end position="345"/>
    </location>
</feature>
<protein>
    <recommendedName>
        <fullName evidence="6">Cysteine and histidine-rich domain-containing protein 1</fullName>
    </recommendedName>
    <alternativeName>
        <fullName evidence="7">CHORD domain-containing protein 1</fullName>
    </alternativeName>
</protein>
<feature type="compositionally biased region" description="Basic and acidic residues" evidence="8">
    <location>
        <begin position="323"/>
        <end position="345"/>
    </location>
</feature>
<gene>
    <name evidence="12" type="ORF">ANANG_G00235700</name>
</gene>
<dbReference type="GO" id="GO:0005737">
    <property type="term" value="C:cytoplasm"/>
    <property type="evidence" value="ECO:0007669"/>
    <property type="project" value="UniProtKB-SubCell"/>
</dbReference>
<dbReference type="SMART" id="SM01289">
    <property type="entry name" value="PYRIN"/>
    <property type="match status" value="1"/>
</dbReference>
<dbReference type="Gene3D" id="1.10.533.10">
    <property type="entry name" value="Death Domain, Fas"/>
    <property type="match status" value="1"/>
</dbReference>
<dbReference type="Gene3D" id="4.10.1130.20">
    <property type="match status" value="2"/>
</dbReference>
<evidence type="ECO:0000256" key="4">
    <source>
        <dbReference type="ARBA" id="ARBA00022737"/>
    </source>
</evidence>
<keyword evidence="13" id="KW-1185">Reference proteome</keyword>
<dbReference type="Pfam" id="PF04968">
    <property type="entry name" value="CHORD"/>
    <property type="match status" value="2"/>
</dbReference>